<evidence type="ECO:0008006" key="8">
    <source>
        <dbReference type="Google" id="ProtNLM"/>
    </source>
</evidence>
<evidence type="ECO:0000256" key="4">
    <source>
        <dbReference type="ARBA" id="ARBA00023242"/>
    </source>
</evidence>
<evidence type="ECO:0000256" key="2">
    <source>
        <dbReference type="ARBA" id="ARBA00022478"/>
    </source>
</evidence>
<dbReference type="GO" id="GO:0042797">
    <property type="term" value="P:tRNA transcription by RNA polymerase III"/>
    <property type="evidence" value="ECO:0007669"/>
    <property type="project" value="TreeGrafter"/>
</dbReference>
<keyword evidence="4" id="KW-0539">Nucleus</keyword>
<feature type="compositionally biased region" description="Basic residues" evidence="5">
    <location>
        <begin position="70"/>
        <end position="79"/>
    </location>
</feature>
<feature type="compositionally biased region" description="Basic and acidic residues" evidence="5">
    <location>
        <begin position="120"/>
        <end position="135"/>
    </location>
</feature>
<dbReference type="Pfam" id="PF05132">
    <property type="entry name" value="RNA_pol_Rpc4"/>
    <property type="match status" value="1"/>
</dbReference>
<comment type="subcellular location">
    <subcellularLocation>
        <location evidence="1">Nucleus</location>
    </subcellularLocation>
</comment>
<dbReference type="Proteomes" id="UP000799302">
    <property type="component" value="Unassembled WGS sequence"/>
</dbReference>
<protein>
    <recommendedName>
        <fullName evidence="8">DNA-directed RNA polymerase III RPC4</fullName>
    </recommendedName>
</protein>
<sequence length="549" mass="60061">MSTPGPGRGRGRGTGPRPVIAPRGRGRRTQAERDKHAEEERARNRDRDEEYQKVQKAQEAAIKREENIKRRALQNKRGGRGGFMGEATQLRGGVFAQGSAPNPNRFGSYSRSGATSNRGRTGDAKNFDSIKREGEEGFSYSRTTKPGRLEEQANIISSDDEEGGERVDIDVIDLTIDEDGVATRISGSLFPVTIAREEHPEREHQLKSEISVDKIKKLEDDDIDMHSIPITSNKKGKQRAKDVEITRSQRVWQGVYGANADSDSITIKEEDDTETVPILEALDLQPDTPTTVEEKTPKPRARRRHTNEPSGFQTTEDIKEWGRHLDDLDAIVHELSINKDKPATTSDDPIDADANNAQADVKEDRVYLFQFPPVVPNLFPFGSAVKEEPKAAGTGRQAPATSSKATPAKPAPATGSKSTPQAAQPTNSSAPTGAGTSTEEAIPVKDDPKAPKPLFPERPSHLPHLTPGNVGKLRVYKSGKAALDWGGTSLQLNMGVMPFFLQDSVMVKLKPQDSGVRAKEPPSGEAMSFGQVRGKFVVTPDWDEVLGKF</sequence>
<dbReference type="GO" id="GO:0003677">
    <property type="term" value="F:DNA binding"/>
    <property type="evidence" value="ECO:0007669"/>
    <property type="project" value="InterPro"/>
</dbReference>
<accession>A0A6A6U333</accession>
<reference evidence="6" key="1">
    <citation type="journal article" date="2020" name="Stud. Mycol.">
        <title>101 Dothideomycetes genomes: a test case for predicting lifestyles and emergence of pathogens.</title>
        <authorList>
            <person name="Haridas S."/>
            <person name="Albert R."/>
            <person name="Binder M."/>
            <person name="Bloem J."/>
            <person name="Labutti K."/>
            <person name="Salamov A."/>
            <person name="Andreopoulos B."/>
            <person name="Baker S."/>
            <person name="Barry K."/>
            <person name="Bills G."/>
            <person name="Bluhm B."/>
            <person name="Cannon C."/>
            <person name="Castanera R."/>
            <person name="Culley D."/>
            <person name="Daum C."/>
            <person name="Ezra D."/>
            <person name="Gonzalez J."/>
            <person name="Henrissat B."/>
            <person name="Kuo A."/>
            <person name="Liang C."/>
            <person name="Lipzen A."/>
            <person name="Lutzoni F."/>
            <person name="Magnuson J."/>
            <person name="Mondo S."/>
            <person name="Nolan M."/>
            <person name="Ohm R."/>
            <person name="Pangilinan J."/>
            <person name="Park H.-J."/>
            <person name="Ramirez L."/>
            <person name="Alfaro M."/>
            <person name="Sun H."/>
            <person name="Tritt A."/>
            <person name="Yoshinaga Y."/>
            <person name="Zwiers L.-H."/>
            <person name="Turgeon B."/>
            <person name="Goodwin S."/>
            <person name="Spatafora J."/>
            <person name="Crous P."/>
            <person name="Grigoriev I."/>
        </authorList>
    </citation>
    <scope>NUCLEOTIDE SEQUENCE</scope>
    <source>
        <strain evidence="6">CBS 115976</strain>
    </source>
</reference>
<dbReference type="EMBL" id="MU004238">
    <property type="protein sequence ID" value="KAF2666695.1"/>
    <property type="molecule type" value="Genomic_DNA"/>
</dbReference>
<dbReference type="PANTHER" id="PTHR13408">
    <property type="entry name" value="DNA-DIRECTED RNA POLYMERASE III"/>
    <property type="match status" value="1"/>
</dbReference>
<proteinExistence type="predicted"/>
<dbReference type="AlphaFoldDB" id="A0A6A6U333"/>
<feature type="region of interest" description="Disordered" evidence="5">
    <location>
        <begin position="389"/>
        <end position="469"/>
    </location>
</feature>
<organism evidence="6 7">
    <name type="scientific">Microthyrium microscopicum</name>
    <dbReference type="NCBI Taxonomy" id="703497"/>
    <lineage>
        <taxon>Eukaryota</taxon>
        <taxon>Fungi</taxon>
        <taxon>Dikarya</taxon>
        <taxon>Ascomycota</taxon>
        <taxon>Pezizomycotina</taxon>
        <taxon>Dothideomycetes</taxon>
        <taxon>Dothideomycetes incertae sedis</taxon>
        <taxon>Microthyriales</taxon>
        <taxon>Microthyriaceae</taxon>
        <taxon>Microthyrium</taxon>
    </lineage>
</organism>
<keyword evidence="3" id="KW-0804">Transcription</keyword>
<feature type="compositionally biased region" description="Polar residues" evidence="5">
    <location>
        <begin position="99"/>
        <end position="119"/>
    </location>
</feature>
<evidence type="ECO:0000313" key="6">
    <source>
        <dbReference type="EMBL" id="KAF2666695.1"/>
    </source>
</evidence>
<dbReference type="PANTHER" id="PTHR13408:SF0">
    <property type="entry name" value="DNA-DIRECTED RNA POLYMERASE III SUBUNIT RPC4"/>
    <property type="match status" value="1"/>
</dbReference>
<feature type="compositionally biased region" description="Gly residues" evidence="5">
    <location>
        <begin position="1"/>
        <end position="14"/>
    </location>
</feature>
<feature type="region of interest" description="Disordered" evidence="5">
    <location>
        <begin position="285"/>
        <end position="317"/>
    </location>
</feature>
<feature type="compositionally biased region" description="Low complexity" evidence="5">
    <location>
        <begin position="398"/>
        <end position="418"/>
    </location>
</feature>
<feature type="compositionally biased region" description="Basic and acidic residues" evidence="5">
    <location>
        <begin position="29"/>
        <end position="53"/>
    </location>
</feature>
<name>A0A6A6U333_9PEZI</name>
<dbReference type="OrthoDB" id="5836119at2759"/>
<dbReference type="InterPro" id="IPR007811">
    <property type="entry name" value="RPC4"/>
</dbReference>
<evidence type="ECO:0000256" key="1">
    <source>
        <dbReference type="ARBA" id="ARBA00004123"/>
    </source>
</evidence>
<evidence type="ECO:0000256" key="5">
    <source>
        <dbReference type="SAM" id="MobiDB-lite"/>
    </source>
</evidence>
<keyword evidence="2" id="KW-0240">DNA-directed RNA polymerase</keyword>
<evidence type="ECO:0000313" key="7">
    <source>
        <dbReference type="Proteomes" id="UP000799302"/>
    </source>
</evidence>
<feature type="compositionally biased region" description="Polar residues" evidence="5">
    <location>
        <begin position="419"/>
        <end position="439"/>
    </location>
</feature>
<gene>
    <name evidence="6" type="ORF">BT63DRAFT_316004</name>
</gene>
<dbReference type="GO" id="GO:0005666">
    <property type="term" value="C:RNA polymerase III complex"/>
    <property type="evidence" value="ECO:0007669"/>
    <property type="project" value="InterPro"/>
</dbReference>
<feature type="region of interest" description="Disordered" evidence="5">
    <location>
        <begin position="1"/>
        <end position="162"/>
    </location>
</feature>
<keyword evidence="7" id="KW-1185">Reference proteome</keyword>
<evidence type="ECO:0000256" key="3">
    <source>
        <dbReference type="ARBA" id="ARBA00023163"/>
    </source>
</evidence>